<dbReference type="AlphaFoldDB" id="A0A0D0B8E3"/>
<reference evidence="1 2" key="1">
    <citation type="submission" date="2014-04" db="EMBL/GenBank/DDBJ databases">
        <authorList>
            <consortium name="DOE Joint Genome Institute"/>
            <person name="Kuo A."/>
            <person name="Ruytinx J."/>
            <person name="Rineau F."/>
            <person name="Colpaert J."/>
            <person name="Kohler A."/>
            <person name="Nagy L.G."/>
            <person name="Floudas D."/>
            <person name="Copeland A."/>
            <person name="Barry K.W."/>
            <person name="Cichocki N."/>
            <person name="Veneault-Fourrey C."/>
            <person name="LaButti K."/>
            <person name="Lindquist E.A."/>
            <person name="Lipzen A."/>
            <person name="Lundell T."/>
            <person name="Morin E."/>
            <person name="Murat C."/>
            <person name="Sun H."/>
            <person name="Tunlid A."/>
            <person name="Henrissat B."/>
            <person name="Grigoriev I.V."/>
            <person name="Hibbett D.S."/>
            <person name="Martin F."/>
            <person name="Nordberg H.P."/>
            <person name="Cantor M.N."/>
            <person name="Hua S.X."/>
        </authorList>
    </citation>
    <scope>NUCLEOTIDE SEQUENCE [LARGE SCALE GENOMIC DNA]</scope>
    <source>
        <strain evidence="1 2">UH-Slu-Lm8-n1</strain>
    </source>
</reference>
<reference evidence="2" key="2">
    <citation type="submission" date="2015-01" db="EMBL/GenBank/DDBJ databases">
        <title>Evolutionary Origins and Diversification of the Mycorrhizal Mutualists.</title>
        <authorList>
            <consortium name="DOE Joint Genome Institute"/>
            <consortium name="Mycorrhizal Genomics Consortium"/>
            <person name="Kohler A."/>
            <person name="Kuo A."/>
            <person name="Nagy L.G."/>
            <person name="Floudas D."/>
            <person name="Copeland A."/>
            <person name="Barry K.W."/>
            <person name="Cichocki N."/>
            <person name="Veneault-Fourrey C."/>
            <person name="LaButti K."/>
            <person name="Lindquist E.A."/>
            <person name="Lipzen A."/>
            <person name="Lundell T."/>
            <person name="Morin E."/>
            <person name="Murat C."/>
            <person name="Riley R."/>
            <person name="Ohm R."/>
            <person name="Sun H."/>
            <person name="Tunlid A."/>
            <person name="Henrissat B."/>
            <person name="Grigoriev I.V."/>
            <person name="Hibbett D.S."/>
            <person name="Martin F."/>
        </authorList>
    </citation>
    <scope>NUCLEOTIDE SEQUENCE [LARGE SCALE GENOMIC DNA]</scope>
    <source>
        <strain evidence="2">UH-Slu-Lm8-n1</strain>
    </source>
</reference>
<sequence>MIDDVRATIPFGHPAPEIVSGRVTGGSNLSESYKTIACCISNPERKSSCWGMCDDCGVGLEVGCNCTGGSKAFGWFMSEFLLDRLTNHQERRLPSPVAISQNC</sequence>
<gene>
    <name evidence="1" type="ORF">CY34DRAFT_131705</name>
</gene>
<evidence type="ECO:0000313" key="2">
    <source>
        <dbReference type="Proteomes" id="UP000054485"/>
    </source>
</evidence>
<keyword evidence="2" id="KW-1185">Reference proteome</keyword>
<proteinExistence type="predicted"/>
<dbReference type="HOGENOM" id="CLU_2265486_0_0_1"/>
<protein>
    <submittedName>
        <fullName evidence="1">Uncharacterized protein</fullName>
    </submittedName>
</protein>
<dbReference type="InParanoid" id="A0A0D0B8E3"/>
<evidence type="ECO:0000313" key="1">
    <source>
        <dbReference type="EMBL" id="KIK42662.1"/>
    </source>
</evidence>
<dbReference type="EMBL" id="KN835232">
    <property type="protein sequence ID" value="KIK42662.1"/>
    <property type="molecule type" value="Genomic_DNA"/>
</dbReference>
<dbReference type="Proteomes" id="UP000054485">
    <property type="component" value="Unassembled WGS sequence"/>
</dbReference>
<accession>A0A0D0B8E3</accession>
<name>A0A0D0B8E3_9AGAM</name>
<organism evidence="1 2">
    <name type="scientific">Suillus luteus UH-Slu-Lm8-n1</name>
    <dbReference type="NCBI Taxonomy" id="930992"/>
    <lineage>
        <taxon>Eukaryota</taxon>
        <taxon>Fungi</taxon>
        <taxon>Dikarya</taxon>
        <taxon>Basidiomycota</taxon>
        <taxon>Agaricomycotina</taxon>
        <taxon>Agaricomycetes</taxon>
        <taxon>Agaricomycetidae</taxon>
        <taxon>Boletales</taxon>
        <taxon>Suillineae</taxon>
        <taxon>Suillaceae</taxon>
        <taxon>Suillus</taxon>
    </lineage>
</organism>